<dbReference type="NCBIfam" id="TIGR01549">
    <property type="entry name" value="HAD-SF-IA-v1"/>
    <property type="match status" value="1"/>
</dbReference>
<evidence type="ECO:0000313" key="5">
    <source>
        <dbReference type="Proteomes" id="UP000464262"/>
    </source>
</evidence>
<dbReference type="SFLD" id="SFLDS00003">
    <property type="entry name" value="Haloacid_Dehalogenase"/>
    <property type="match status" value="1"/>
</dbReference>
<dbReference type="PANTHER" id="PTHR46470:SF3">
    <property type="entry name" value="N-ACYLNEURAMINATE-9-PHOSPHATASE"/>
    <property type="match status" value="1"/>
</dbReference>
<dbReference type="InterPro" id="IPR051400">
    <property type="entry name" value="HAD-like_hydrolase"/>
</dbReference>
<dbReference type="SUPFAM" id="SSF56784">
    <property type="entry name" value="HAD-like"/>
    <property type="match status" value="1"/>
</dbReference>
<dbReference type="InterPro" id="IPR023214">
    <property type="entry name" value="HAD_sf"/>
</dbReference>
<dbReference type="GO" id="GO:0019752">
    <property type="term" value="P:carboxylic acid metabolic process"/>
    <property type="evidence" value="ECO:0007669"/>
    <property type="project" value="UniProtKB-ARBA"/>
</dbReference>
<dbReference type="InterPro" id="IPR023198">
    <property type="entry name" value="PGP-like_dom2"/>
</dbReference>
<sequence>MYDTVIFDYGNTLCKMGSIARTLGKVHPSKFAFEIGTLIEEYIEQLYPPERVSVLDWEAIWRTAFLTYGLPFDEDIGRKHLAQFASEGELYDYTIPVLESLKSRGIKMVLLANITGATEVFQQDLDARGLSRYFDRVIWTSEIGYRKPSPKAYQLALNSIGSSPATTLMVGNNIATDIEGASDLGISTLLLCDQHSVCSYADYVVIRSNAAEEIIRVAELVD</sequence>
<dbReference type="EMBL" id="CP047476">
    <property type="protein sequence ID" value="QIA66050.1"/>
    <property type="molecule type" value="Genomic_DNA"/>
</dbReference>
<evidence type="ECO:0000256" key="2">
    <source>
        <dbReference type="ARBA" id="ARBA00022801"/>
    </source>
</evidence>
<dbReference type="RefSeq" id="WP_164651007.1">
    <property type="nucleotide sequence ID" value="NZ_CP047476.1"/>
</dbReference>
<dbReference type="Gene3D" id="3.40.50.1000">
    <property type="entry name" value="HAD superfamily/HAD-like"/>
    <property type="match status" value="1"/>
</dbReference>
<comment type="cofactor">
    <cofactor evidence="1">
        <name>Mg(2+)</name>
        <dbReference type="ChEBI" id="CHEBI:18420"/>
    </cofactor>
</comment>
<accession>A0A7Z2YGD6</accession>
<dbReference type="Proteomes" id="UP000464262">
    <property type="component" value="Chromosome 2"/>
</dbReference>
<keyword evidence="3" id="KW-0460">Magnesium</keyword>
<proteinExistence type="predicted"/>
<keyword evidence="2 4" id="KW-0378">Hydrolase</keyword>
<dbReference type="KEGG" id="vas:GT360_21400"/>
<reference evidence="4 5" key="1">
    <citation type="submission" date="2020-01" db="EMBL/GenBank/DDBJ databases">
        <title>Whole genome and functional gene identification of agarase of Vibrio HN897.</title>
        <authorList>
            <person name="Liu Y."/>
            <person name="Zhao Z."/>
        </authorList>
    </citation>
    <scope>NUCLEOTIDE SEQUENCE [LARGE SCALE GENOMIC DNA]</scope>
    <source>
        <strain evidence="4 5">HN897</strain>
    </source>
</reference>
<dbReference type="InterPro" id="IPR006439">
    <property type="entry name" value="HAD-SF_hydro_IA"/>
</dbReference>
<evidence type="ECO:0000256" key="3">
    <source>
        <dbReference type="ARBA" id="ARBA00022842"/>
    </source>
</evidence>
<dbReference type="PANTHER" id="PTHR46470">
    <property type="entry name" value="N-ACYLNEURAMINATE-9-PHOSPHATASE"/>
    <property type="match status" value="1"/>
</dbReference>
<gene>
    <name evidence="4" type="ORF">GT360_21400</name>
</gene>
<protein>
    <submittedName>
        <fullName evidence="4">HAD-IA family hydrolase</fullName>
    </submittedName>
</protein>
<dbReference type="GO" id="GO:0016791">
    <property type="term" value="F:phosphatase activity"/>
    <property type="evidence" value="ECO:0007669"/>
    <property type="project" value="TreeGrafter"/>
</dbReference>
<dbReference type="Gene3D" id="1.10.150.240">
    <property type="entry name" value="Putative phosphatase, domain 2"/>
    <property type="match status" value="1"/>
</dbReference>
<evidence type="ECO:0000313" key="4">
    <source>
        <dbReference type="EMBL" id="QIA66050.1"/>
    </source>
</evidence>
<dbReference type="SFLD" id="SFLDG01129">
    <property type="entry name" value="C1.5:_HAD__Beta-PGM__Phosphata"/>
    <property type="match status" value="1"/>
</dbReference>
<name>A0A7Z2YGD6_9VIBR</name>
<evidence type="ECO:0000256" key="1">
    <source>
        <dbReference type="ARBA" id="ARBA00001946"/>
    </source>
</evidence>
<keyword evidence="5" id="KW-1185">Reference proteome</keyword>
<dbReference type="AlphaFoldDB" id="A0A7Z2YGD6"/>
<dbReference type="Pfam" id="PF00702">
    <property type="entry name" value="Hydrolase"/>
    <property type="match status" value="1"/>
</dbReference>
<organism evidence="4 5">
    <name type="scientific">Vibrio astriarenae</name>
    <dbReference type="NCBI Taxonomy" id="1481923"/>
    <lineage>
        <taxon>Bacteria</taxon>
        <taxon>Pseudomonadati</taxon>
        <taxon>Pseudomonadota</taxon>
        <taxon>Gammaproteobacteria</taxon>
        <taxon>Vibrionales</taxon>
        <taxon>Vibrionaceae</taxon>
        <taxon>Vibrio</taxon>
    </lineage>
</organism>
<dbReference type="InterPro" id="IPR036412">
    <property type="entry name" value="HAD-like_sf"/>
</dbReference>